<sequence length="56" mass="5682">MAARVTPGPSPATAWVSVAEPVYGVAPGQAAVFYGLETEATRLLGGGWIRPSPSSP</sequence>
<protein>
    <submittedName>
        <fullName evidence="2">tRNA (5-methylaminomethyl-2-thiouridylate)-methyltransferase</fullName>
        <ecNumber evidence="2">2.1.1.61</ecNumber>
    </submittedName>
</protein>
<dbReference type="EMBL" id="HE663493">
    <property type="protein sequence ID" value="CCG06942.1"/>
    <property type="molecule type" value="Genomic_DNA"/>
</dbReference>
<reference evidence="2 3" key="1">
    <citation type="submission" date="2012-02" db="EMBL/GenBank/DDBJ databases">
        <title>Shotgun genome sequence of Phaeospirillum photometricum DSM 122.</title>
        <authorList>
            <person name="Duquesne K."/>
            <person name="Sturgis J."/>
        </authorList>
    </citation>
    <scope>NUCLEOTIDE SEQUENCE [LARGE SCALE GENOMIC DNA]</scope>
    <source>
        <strain evidence="3">DSM122</strain>
    </source>
</reference>
<dbReference type="KEGG" id="rpm:RSPPHO_00316"/>
<dbReference type="GO" id="GO:0032259">
    <property type="term" value="P:methylation"/>
    <property type="evidence" value="ECO:0007669"/>
    <property type="project" value="UniProtKB-KW"/>
</dbReference>
<dbReference type="HOGENOM" id="CLU_3011377_0_0_5"/>
<dbReference type="OrthoDB" id="9800696at2"/>
<dbReference type="RefSeq" id="WP_014413582.1">
    <property type="nucleotide sequence ID" value="NC_017059.1"/>
</dbReference>
<dbReference type="Pfam" id="PF20258">
    <property type="entry name" value="tRNA_Me_trans_C"/>
    <property type="match status" value="1"/>
</dbReference>
<proteinExistence type="predicted"/>
<evidence type="ECO:0000313" key="2">
    <source>
        <dbReference type="EMBL" id="CCG06942.1"/>
    </source>
</evidence>
<feature type="domain" description="tRNA-specific 2-thiouridylase MnmA-like C-terminal" evidence="1">
    <location>
        <begin position="5"/>
        <end position="49"/>
    </location>
</feature>
<evidence type="ECO:0000313" key="3">
    <source>
        <dbReference type="Proteomes" id="UP000033220"/>
    </source>
</evidence>
<evidence type="ECO:0000259" key="1">
    <source>
        <dbReference type="Pfam" id="PF20258"/>
    </source>
</evidence>
<accession>H6SN66</accession>
<dbReference type="Proteomes" id="UP000033220">
    <property type="component" value="Chromosome DSM 122"/>
</dbReference>
<dbReference type="AlphaFoldDB" id="H6SN66"/>
<keyword evidence="3" id="KW-1185">Reference proteome</keyword>
<keyword evidence="2" id="KW-0489">Methyltransferase</keyword>
<dbReference type="EC" id="2.1.1.61" evidence="2"/>
<gene>
    <name evidence="2" type="ORF">RSPPHO_00316</name>
</gene>
<name>H6SN66_PARPM</name>
<keyword evidence="2" id="KW-0808">Transferase</keyword>
<dbReference type="Gene3D" id="2.40.30.10">
    <property type="entry name" value="Translation factors"/>
    <property type="match status" value="1"/>
</dbReference>
<organism evidence="2 3">
    <name type="scientific">Pararhodospirillum photometricum DSM 122</name>
    <dbReference type="NCBI Taxonomy" id="1150469"/>
    <lineage>
        <taxon>Bacteria</taxon>
        <taxon>Pseudomonadati</taxon>
        <taxon>Pseudomonadota</taxon>
        <taxon>Alphaproteobacteria</taxon>
        <taxon>Rhodospirillales</taxon>
        <taxon>Rhodospirillaceae</taxon>
        <taxon>Pararhodospirillum</taxon>
    </lineage>
</organism>
<dbReference type="GO" id="GO:0004808">
    <property type="term" value="F:tRNA (5-methylaminomethyl-2-thiouridylate)(34)-methyltransferase activity"/>
    <property type="evidence" value="ECO:0007669"/>
    <property type="project" value="UniProtKB-EC"/>
</dbReference>
<dbReference type="PATRIC" id="fig|1150469.3.peg.372"/>
<dbReference type="InterPro" id="IPR046885">
    <property type="entry name" value="MnmA-like_C"/>
</dbReference>